<accession>A0A816BYM9</accession>
<dbReference type="SUPFAM" id="SSF52047">
    <property type="entry name" value="RNI-like"/>
    <property type="match status" value="1"/>
</dbReference>
<evidence type="ECO:0000313" key="3">
    <source>
        <dbReference type="Proteomes" id="UP000663828"/>
    </source>
</evidence>
<dbReference type="Gene3D" id="3.80.10.10">
    <property type="entry name" value="Ribonuclease Inhibitor"/>
    <property type="match status" value="1"/>
</dbReference>
<dbReference type="EMBL" id="CAJNOR010007378">
    <property type="protein sequence ID" value="CAF1616089.1"/>
    <property type="molecule type" value="Genomic_DNA"/>
</dbReference>
<dbReference type="PROSITE" id="PS50181">
    <property type="entry name" value="FBOX"/>
    <property type="match status" value="1"/>
</dbReference>
<dbReference type="InterPro" id="IPR032675">
    <property type="entry name" value="LRR_dom_sf"/>
</dbReference>
<proteinExistence type="predicted"/>
<gene>
    <name evidence="2" type="ORF">XAT740_LOCUS49577</name>
</gene>
<dbReference type="AlphaFoldDB" id="A0A816BYM9"/>
<evidence type="ECO:0000259" key="1">
    <source>
        <dbReference type="PROSITE" id="PS50181"/>
    </source>
</evidence>
<dbReference type="InterPro" id="IPR001810">
    <property type="entry name" value="F-box_dom"/>
</dbReference>
<sequence length="586" mass="69809">MSIQHALNSNKTPSKTRIEDLPTELIFGVFDYLYCHEIINAFRQLNSYFQSLLQTYQQYHVNLSALRRIWHSDEIHQLSKYTKQIQCLKLSYKKDLLIDINQYLTLYPLNLYYPTLQSLSLSGTDIDQLESFVFELQHFQQLKHLSLTFCQNYHDPYSMSDSRLKLICYILLFKIKTLKFLSWNVDLNFFSRKDSILSGEKSTIEHYEFSGMTFNDLNWLQLYTKHMKSLSVRNFTGNFDKIYRLSIETLVTLKLHDIPKSVNIQLLFGQFLYLPQLIHLEFQSELYKESDINGNHWKYLVEHYIPHIKRFRFFFFVNSRIVSQPYDNIIESFKTDFWLRDRKWFINCDFLEDYRLFVYTLPCIKTELNYPVPYQRKSTSSSPTISIPLLFLDFDSARDHRSNLDFDRVRSLSIFGFGHNMNYNQICGLINISFVKQLTVLDYINPELFFGILEHHPTQLSVRMFECDFWNIVHARSRVRKKKINADRMAPLKKIKSLRLMYNVGSFAEALQTVTHCSKLEELEITATMSVKMLKDIIHNLKELSFLKIHGFNWEHNNVNKLLESNGQQRRFVCKQVDTSLLIWID</sequence>
<keyword evidence="3" id="KW-1185">Reference proteome</keyword>
<evidence type="ECO:0000313" key="2">
    <source>
        <dbReference type="EMBL" id="CAF1616089.1"/>
    </source>
</evidence>
<comment type="caution">
    <text evidence="2">The sequence shown here is derived from an EMBL/GenBank/DDBJ whole genome shotgun (WGS) entry which is preliminary data.</text>
</comment>
<protein>
    <recommendedName>
        <fullName evidence="1">F-box domain-containing protein</fullName>
    </recommendedName>
</protein>
<reference evidence="2" key="1">
    <citation type="submission" date="2021-02" db="EMBL/GenBank/DDBJ databases">
        <authorList>
            <person name="Nowell W R."/>
        </authorList>
    </citation>
    <scope>NUCLEOTIDE SEQUENCE</scope>
</reference>
<feature type="domain" description="F-box" evidence="1">
    <location>
        <begin position="15"/>
        <end position="63"/>
    </location>
</feature>
<name>A0A816BYM9_ADIRI</name>
<dbReference type="Proteomes" id="UP000663828">
    <property type="component" value="Unassembled WGS sequence"/>
</dbReference>
<organism evidence="2 3">
    <name type="scientific">Adineta ricciae</name>
    <name type="common">Rotifer</name>
    <dbReference type="NCBI Taxonomy" id="249248"/>
    <lineage>
        <taxon>Eukaryota</taxon>
        <taxon>Metazoa</taxon>
        <taxon>Spiralia</taxon>
        <taxon>Gnathifera</taxon>
        <taxon>Rotifera</taxon>
        <taxon>Eurotatoria</taxon>
        <taxon>Bdelloidea</taxon>
        <taxon>Adinetida</taxon>
        <taxon>Adinetidae</taxon>
        <taxon>Adineta</taxon>
    </lineage>
</organism>